<evidence type="ECO:0000256" key="1">
    <source>
        <dbReference type="ARBA" id="ARBA00023186"/>
    </source>
</evidence>
<sequence>MSAQLPRKAARIENRLACSLEELFNGTVKKMKISREILDASGNTMTVEEILTINIGRGWGKGTSIVFPGKGNEAPDVIPADIALTGYTVHLTTLDGRSVTIPINSIVHPGYEEVVHREGMPVPSDPSTKGNLRIKFNIKFPTRLTYEQTAGIKHLLAP</sequence>
<dbReference type="CDD" id="cd10747">
    <property type="entry name" value="DnaJ_C"/>
    <property type="match status" value="1"/>
</dbReference>
<evidence type="ECO:0000259" key="2">
    <source>
        <dbReference type="Pfam" id="PF01556"/>
    </source>
</evidence>
<dbReference type="GO" id="GO:0051082">
    <property type="term" value="F:unfolded protein binding"/>
    <property type="evidence" value="ECO:0007669"/>
    <property type="project" value="InterPro"/>
</dbReference>
<feature type="domain" description="Chaperone DnaJ C-terminal" evidence="2">
    <location>
        <begin position="12"/>
        <end position="84"/>
    </location>
</feature>
<dbReference type="AlphaFoldDB" id="A0AAV8PYU8"/>
<dbReference type="GO" id="GO:0051087">
    <property type="term" value="F:protein-folding chaperone binding"/>
    <property type="evidence" value="ECO:0007669"/>
    <property type="project" value="TreeGrafter"/>
</dbReference>
<accession>A0AAV8PYU8</accession>
<dbReference type="InterPro" id="IPR051339">
    <property type="entry name" value="DnaJ_subfamily_B"/>
</dbReference>
<dbReference type="EMBL" id="JAQQAF010000008">
    <property type="protein sequence ID" value="KAJ8464444.1"/>
    <property type="molecule type" value="Genomic_DNA"/>
</dbReference>
<protein>
    <recommendedName>
        <fullName evidence="2">Chaperone DnaJ C-terminal domain-containing protein</fullName>
    </recommendedName>
</protein>
<dbReference type="InterPro" id="IPR008971">
    <property type="entry name" value="HSP40/DnaJ_pept-bd"/>
</dbReference>
<organism evidence="3 4">
    <name type="scientific">Ensete ventricosum</name>
    <name type="common">Abyssinian banana</name>
    <name type="synonym">Musa ensete</name>
    <dbReference type="NCBI Taxonomy" id="4639"/>
    <lineage>
        <taxon>Eukaryota</taxon>
        <taxon>Viridiplantae</taxon>
        <taxon>Streptophyta</taxon>
        <taxon>Embryophyta</taxon>
        <taxon>Tracheophyta</taxon>
        <taxon>Spermatophyta</taxon>
        <taxon>Magnoliopsida</taxon>
        <taxon>Liliopsida</taxon>
        <taxon>Zingiberales</taxon>
        <taxon>Musaceae</taxon>
        <taxon>Ensete</taxon>
    </lineage>
</organism>
<name>A0AAV8PYU8_ENSVE</name>
<dbReference type="GO" id="GO:0006457">
    <property type="term" value="P:protein folding"/>
    <property type="evidence" value="ECO:0007669"/>
    <property type="project" value="InterPro"/>
</dbReference>
<dbReference type="GO" id="GO:0005829">
    <property type="term" value="C:cytosol"/>
    <property type="evidence" value="ECO:0007669"/>
    <property type="project" value="TreeGrafter"/>
</dbReference>
<reference evidence="3 4" key="1">
    <citation type="submission" date="2022-12" db="EMBL/GenBank/DDBJ databases">
        <title>Chromosome-scale assembly of the Ensete ventricosum genome.</title>
        <authorList>
            <person name="Dussert Y."/>
            <person name="Stocks J."/>
            <person name="Wendawek A."/>
            <person name="Woldeyes F."/>
            <person name="Nichols R.A."/>
            <person name="Borrell J.S."/>
        </authorList>
    </citation>
    <scope>NUCLEOTIDE SEQUENCE [LARGE SCALE GENOMIC DNA]</scope>
    <source>
        <strain evidence="4">cv. Maze</strain>
        <tissue evidence="3">Seeds</tissue>
    </source>
</reference>
<dbReference type="InterPro" id="IPR002939">
    <property type="entry name" value="DnaJ_C"/>
</dbReference>
<keyword evidence="1" id="KW-0143">Chaperone</keyword>
<gene>
    <name evidence="3" type="ORF">OPV22_026996</name>
</gene>
<evidence type="ECO:0000313" key="3">
    <source>
        <dbReference type="EMBL" id="KAJ8464444.1"/>
    </source>
</evidence>
<dbReference type="SUPFAM" id="SSF49493">
    <property type="entry name" value="HSP40/DnaJ peptide-binding domain"/>
    <property type="match status" value="2"/>
</dbReference>
<comment type="caution">
    <text evidence="3">The sequence shown here is derived from an EMBL/GenBank/DDBJ whole genome shotgun (WGS) entry which is preliminary data.</text>
</comment>
<dbReference type="PANTHER" id="PTHR24078:SF529">
    <property type="entry name" value="HEAT-SHOCK PROTEIN DNAJ"/>
    <property type="match status" value="1"/>
</dbReference>
<proteinExistence type="predicted"/>
<keyword evidence="4" id="KW-1185">Reference proteome</keyword>
<dbReference type="PANTHER" id="PTHR24078">
    <property type="entry name" value="DNAJ HOMOLOG SUBFAMILY C MEMBER"/>
    <property type="match status" value="1"/>
</dbReference>
<dbReference type="Proteomes" id="UP001222027">
    <property type="component" value="Unassembled WGS sequence"/>
</dbReference>
<evidence type="ECO:0000313" key="4">
    <source>
        <dbReference type="Proteomes" id="UP001222027"/>
    </source>
</evidence>
<dbReference type="Pfam" id="PF01556">
    <property type="entry name" value="DnaJ_C"/>
    <property type="match status" value="1"/>
</dbReference>
<dbReference type="FunFam" id="2.60.260.20:FF:000002">
    <property type="entry name" value="Dnaj homolog subfamily b member"/>
    <property type="match status" value="1"/>
</dbReference>
<dbReference type="Gene3D" id="2.60.260.20">
    <property type="entry name" value="Urease metallochaperone UreE, N-terminal domain"/>
    <property type="match status" value="2"/>
</dbReference>